<dbReference type="EMBL" id="WESC01000016">
    <property type="protein sequence ID" value="KAB7738814.1"/>
    <property type="molecule type" value="Genomic_DNA"/>
</dbReference>
<evidence type="ECO:0000313" key="3">
    <source>
        <dbReference type="EMBL" id="KAB7738814.1"/>
    </source>
</evidence>
<dbReference type="Gene3D" id="3.40.50.1980">
    <property type="entry name" value="Nitrogenase molybdenum iron protein domain"/>
    <property type="match status" value="2"/>
</dbReference>
<dbReference type="InterPro" id="IPR002491">
    <property type="entry name" value="ABC_transptr_periplasmic_BD"/>
</dbReference>
<evidence type="ECO:0000313" key="4">
    <source>
        <dbReference type="Proteomes" id="UP000468901"/>
    </source>
</evidence>
<dbReference type="InterPro" id="IPR050902">
    <property type="entry name" value="ABC_Transporter_SBP"/>
</dbReference>
<feature type="chain" id="PRO_5026825960" evidence="1">
    <location>
        <begin position="21"/>
        <end position="295"/>
    </location>
</feature>
<dbReference type="Pfam" id="PF01497">
    <property type="entry name" value="Peripla_BP_2"/>
    <property type="match status" value="1"/>
</dbReference>
<dbReference type="Proteomes" id="UP000468901">
    <property type="component" value="Unassembled WGS sequence"/>
</dbReference>
<dbReference type="PANTHER" id="PTHR30535:SF4">
    <property type="entry name" value="HEMIN-BINDING PERIPLASMIC PROTEIN HMUT"/>
    <property type="match status" value="1"/>
</dbReference>
<proteinExistence type="predicted"/>
<evidence type="ECO:0000256" key="1">
    <source>
        <dbReference type="SAM" id="SignalP"/>
    </source>
</evidence>
<keyword evidence="4" id="KW-1185">Reference proteome</keyword>
<accession>A0A6N6VFZ7</accession>
<dbReference type="RefSeq" id="WP_152217265.1">
    <property type="nucleotide sequence ID" value="NZ_WESC01000016.1"/>
</dbReference>
<organism evidence="3 4">
    <name type="scientific">Parvibaculum sedimenti</name>
    <dbReference type="NCBI Taxonomy" id="2608632"/>
    <lineage>
        <taxon>Bacteria</taxon>
        <taxon>Pseudomonadati</taxon>
        <taxon>Pseudomonadota</taxon>
        <taxon>Alphaproteobacteria</taxon>
        <taxon>Hyphomicrobiales</taxon>
        <taxon>Parvibaculaceae</taxon>
        <taxon>Parvibaculum</taxon>
    </lineage>
</organism>
<dbReference type="AlphaFoldDB" id="A0A6N6VFZ7"/>
<keyword evidence="1" id="KW-0732">Signal</keyword>
<dbReference type="SUPFAM" id="SSF53807">
    <property type="entry name" value="Helical backbone' metal receptor"/>
    <property type="match status" value="1"/>
</dbReference>
<dbReference type="PROSITE" id="PS50983">
    <property type="entry name" value="FE_B12_PBP"/>
    <property type="match status" value="1"/>
</dbReference>
<reference evidence="3 4" key="1">
    <citation type="submission" date="2019-09" db="EMBL/GenBank/DDBJ databases">
        <title>Parvibaculum sedimenti sp. nov., isolated from sediment.</title>
        <authorList>
            <person name="Wang Y."/>
        </authorList>
    </citation>
    <scope>NUCLEOTIDE SEQUENCE [LARGE SCALE GENOMIC DNA]</scope>
    <source>
        <strain evidence="3 4">HXT-9</strain>
    </source>
</reference>
<sequence>MKNVVAVVLLSFFAAGAAHAEAPKRILSVGVAATETVFALGAGDELVGIDQSSVFPRERTKALPNVGYVRTLAAEGLLSLKADVMIAGPEAGPPAALDQAEAAGLRIVRLHEGYTPEEAVARIREIGKALGREAEAEKVADTVASDLAVVKNEVAAAKTHPRVLFVLQAGRGAPMAAGAGTAADAMIRLAGGVNTVGQIKGYKPLSPEAAIAAAPEIIVMMKDTVDALGGEGAVYAMPGISRTPAAKNKRLIVIDGTYSLSFGPRLAHALRDLAVEFHPEAKFPPLPVREWTKQQ</sequence>
<dbReference type="PANTHER" id="PTHR30535">
    <property type="entry name" value="VITAMIN B12-BINDING PROTEIN"/>
    <property type="match status" value="1"/>
</dbReference>
<protein>
    <submittedName>
        <fullName evidence="3">ABC transporter substrate-binding protein</fullName>
    </submittedName>
</protein>
<feature type="signal peptide" evidence="1">
    <location>
        <begin position="1"/>
        <end position="20"/>
    </location>
</feature>
<comment type="caution">
    <text evidence="3">The sequence shown here is derived from an EMBL/GenBank/DDBJ whole genome shotgun (WGS) entry which is preliminary data.</text>
</comment>
<evidence type="ECO:0000259" key="2">
    <source>
        <dbReference type="PROSITE" id="PS50983"/>
    </source>
</evidence>
<name>A0A6N6VFZ7_9HYPH</name>
<feature type="domain" description="Fe/B12 periplasmic-binding" evidence="2">
    <location>
        <begin position="25"/>
        <end position="281"/>
    </location>
</feature>
<gene>
    <name evidence="3" type="ORF">F2P47_15365</name>
</gene>